<dbReference type="RefSeq" id="WP_212010986.1">
    <property type="nucleotide sequence ID" value="NZ_JAAFYZ010000072.1"/>
</dbReference>
<keyword evidence="2" id="KW-1185">Reference proteome</keyword>
<dbReference type="Proteomes" id="UP000730482">
    <property type="component" value="Unassembled WGS sequence"/>
</dbReference>
<accession>A0ABS5KTP9</accession>
<sequence length="209" mass="23278">MKISGSDSWEIRVTDFDWLLVPALWIRAAERIDVPVAGVVTAPLDIEEMPEPSADTGAASGAALTQGWLYLWNVAVLWPQLKDQKVLAEVARFAPPDFEALADFPEFRRVFAARWPQAHAWHSARKRAGIEALLDRADGAGRDVEGQVVRAVEAEIGRKSAPFSLHLIVLPVAEDLIRPAGEGTYLVPERFRRTDGYQRWLTTVVRELA</sequence>
<organism evidence="1 2">
    <name type="scientific">Catenulispora pinistramenti</name>
    <dbReference type="NCBI Taxonomy" id="2705254"/>
    <lineage>
        <taxon>Bacteria</taxon>
        <taxon>Bacillati</taxon>
        <taxon>Actinomycetota</taxon>
        <taxon>Actinomycetes</taxon>
        <taxon>Catenulisporales</taxon>
        <taxon>Catenulisporaceae</taxon>
        <taxon>Catenulispora</taxon>
    </lineage>
</organism>
<evidence type="ECO:0000313" key="2">
    <source>
        <dbReference type="Proteomes" id="UP000730482"/>
    </source>
</evidence>
<proteinExistence type="predicted"/>
<comment type="caution">
    <text evidence="1">The sequence shown here is derived from an EMBL/GenBank/DDBJ whole genome shotgun (WGS) entry which is preliminary data.</text>
</comment>
<protein>
    <submittedName>
        <fullName evidence="1">Uncharacterized protein</fullName>
    </submittedName>
</protein>
<gene>
    <name evidence="1" type="ORF">KGQ19_21425</name>
</gene>
<dbReference type="EMBL" id="JAAFYZ010000072">
    <property type="protein sequence ID" value="MBS2549428.1"/>
    <property type="molecule type" value="Genomic_DNA"/>
</dbReference>
<name>A0ABS5KTP9_9ACTN</name>
<evidence type="ECO:0000313" key="1">
    <source>
        <dbReference type="EMBL" id="MBS2549428.1"/>
    </source>
</evidence>
<reference evidence="1 2" key="1">
    <citation type="submission" date="2020-02" db="EMBL/GenBank/DDBJ databases">
        <title>Acidophilic actinobacteria isolated from forest soil.</title>
        <authorList>
            <person name="Golinska P."/>
        </authorList>
    </citation>
    <scope>NUCLEOTIDE SEQUENCE [LARGE SCALE GENOMIC DNA]</scope>
    <source>
        <strain evidence="1 2">NL8</strain>
    </source>
</reference>